<dbReference type="EMBL" id="LQZQ01000003">
    <property type="protein sequence ID" value="KYG81102.1"/>
    <property type="molecule type" value="Genomic_DNA"/>
</dbReference>
<organism evidence="1 2">
    <name type="scientific">Roseivirga ehrenbergii (strain DSM 102268 / JCM 13514 / KCTC 12282 / NCIMB 14502 / KMM 6017)</name>
    <dbReference type="NCBI Taxonomy" id="279360"/>
    <lineage>
        <taxon>Bacteria</taxon>
        <taxon>Pseudomonadati</taxon>
        <taxon>Bacteroidota</taxon>
        <taxon>Cytophagia</taxon>
        <taxon>Cytophagales</taxon>
        <taxon>Roseivirgaceae</taxon>
        <taxon>Roseivirga</taxon>
    </lineage>
</organism>
<reference evidence="1" key="1">
    <citation type="submission" date="2016-01" db="EMBL/GenBank/DDBJ databases">
        <title>Genome sequencing of Roseivirga ehrenbergii KMM 6017.</title>
        <authorList>
            <person name="Selvaratnam C."/>
            <person name="Thevarajoo S."/>
            <person name="Goh K.M."/>
            <person name="Ee R."/>
            <person name="Chan K.-G."/>
            <person name="Chong C.S."/>
        </authorList>
    </citation>
    <scope>NUCLEOTIDE SEQUENCE [LARGE SCALE GENOMIC DNA]</scope>
    <source>
        <strain evidence="1">KMM 6017</strain>
    </source>
</reference>
<protein>
    <submittedName>
        <fullName evidence="1">Uncharacterized protein</fullName>
    </submittedName>
</protein>
<gene>
    <name evidence="1" type="ORF">MB14_15120</name>
</gene>
<dbReference type="RefSeq" id="WP_062589814.1">
    <property type="nucleotide sequence ID" value="NZ_LQZQ01000003.1"/>
</dbReference>
<keyword evidence="2" id="KW-1185">Reference proteome</keyword>
<dbReference type="Proteomes" id="UP000075583">
    <property type="component" value="Unassembled WGS sequence"/>
</dbReference>
<name>A0A150XR90_ROSEK</name>
<comment type="caution">
    <text evidence="1">The sequence shown here is derived from an EMBL/GenBank/DDBJ whole genome shotgun (WGS) entry which is preliminary data.</text>
</comment>
<evidence type="ECO:0000313" key="1">
    <source>
        <dbReference type="EMBL" id="KYG81102.1"/>
    </source>
</evidence>
<dbReference type="OrthoDB" id="769642at2"/>
<dbReference type="AlphaFoldDB" id="A0A150XR90"/>
<evidence type="ECO:0000313" key="2">
    <source>
        <dbReference type="Proteomes" id="UP000075583"/>
    </source>
</evidence>
<accession>A0A150XR90</accession>
<proteinExistence type="predicted"/>
<dbReference type="STRING" id="279360.MB14_15120"/>
<sequence length="127" mass="14775">MSWDIILFNSKQKIISVAELDEIQLESTDFSEILESSFERVNKKDNHREIVGTDFTINFFTDDMHSSNFMLSLYGENGIYALIELAKKHNWQIYDSGIDGMVDLEKPETNGFKNHRKYVEQIMNGKS</sequence>